<dbReference type="Proteomes" id="UP000647235">
    <property type="component" value="Unassembled WGS sequence"/>
</dbReference>
<feature type="domain" description="Pyruvate/ketoisovalerate oxidoreductase catalytic" evidence="2">
    <location>
        <begin position="11"/>
        <end position="187"/>
    </location>
</feature>
<dbReference type="PANTHER" id="PTHR43854">
    <property type="entry name" value="INDOLEPYRUVATE OXIDOREDUCTASE SUBUNIT IORB"/>
    <property type="match status" value="1"/>
</dbReference>
<name>A0ABR7EV84_9FIRM</name>
<protein>
    <submittedName>
        <fullName evidence="3">Indolepyruvate oxidoreductase subunit beta</fullName>
    </submittedName>
</protein>
<keyword evidence="4" id="KW-1185">Reference proteome</keyword>
<evidence type="ECO:0000313" key="3">
    <source>
        <dbReference type="EMBL" id="MBC5665143.1"/>
    </source>
</evidence>
<dbReference type="PANTHER" id="PTHR43854:SF1">
    <property type="entry name" value="INDOLEPYRUVATE OXIDOREDUCTASE SUBUNIT IORB"/>
    <property type="match status" value="1"/>
</dbReference>
<proteinExistence type="predicted"/>
<dbReference type="SUPFAM" id="SSF53323">
    <property type="entry name" value="Pyruvate-ferredoxin oxidoreductase, PFOR, domain III"/>
    <property type="match status" value="1"/>
</dbReference>
<dbReference type="EMBL" id="JACOOY010000008">
    <property type="protein sequence ID" value="MBC5665143.1"/>
    <property type="molecule type" value="Genomic_DNA"/>
</dbReference>
<organism evidence="3 4">
    <name type="scientific">Dorea hominis</name>
    <dbReference type="NCBI Taxonomy" id="2763040"/>
    <lineage>
        <taxon>Bacteria</taxon>
        <taxon>Bacillati</taxon>
        <taxon>Bacillota</taxon>
        <taxon>Clostridia</taxon>
        <taxon>Lachnospirales</taxon>
        <taxon>Lachnospiraceae</taxon>
        <taxon>Dorea</taxon>
    </lineage>
</organism>
<evidence type="ECO:0000313" key="4">
    <source>
        <dbReference type="Proteomes" id="UP000647235"/>
    </source>
</evidence>
<dbReference type="RefSeq" id="WP_186855783.1">
    <property type="nucleotide sequence ID" value="NZ_JACOOY010000008.1"/>
</dbReference>
<dbReference type="InterPro" id="IPR019752">
    <property type="entry name" value="Pyrv/ketoisovalerate_OxRed_cat"/>
</dbReference>
<reference evidence="3 4" key="1">
    <citation type="submission" date="2020-08" db="EMBL/GenBank/DDBJ databases">
        <title>Genome public.</title>
        <authorList>
            <person name="Liu C."/>
            <person name="Sun Q."/>
        </authorList>
    </citation>
    <scope>NUCLEOTIDE SEQUENCE [LARGE SCALE GENOMIC DNA]</scope>
    <source>
        <strain evidence="3 4">NSJ-36</strain>
    </source>
</reference>
<gene>
    <name evidence="3" type="ORF">H8S07_07600</name>
</gene>
<evidence type="ECO:0000256" key="1">
    <source>
        <dbReference type="ARBA" id="ARBA00023002"/>
    </source>
</evidence>
<accession>A0ABR7EV84</accession>
<dbReference type="Pfam" id="PF01558">
    <property type="entry name" value="POR"/>
    <property type="match status" value="1"/>
</dbReference>
<dbReference type="InterPro" id="IPR052198">
    <property type="entry name" value="IorB_Oxidoreductase"/>
</dbReference>
<dbReference type="Gene3D" id="3.40.920.10">
    <property type="entry name" value="Pyruvate-ferredoxin oxidoreductase, PFOR, domain III"/>
    <property type="match status" value="1"/>
</dbReference>
<evidence type="ECO:0000259" key="2">
    <source>
        <dbReference type="Pfam" id="PF01558"/>
    </source>
</evidence>
<dbReference type="InterPro" id="IPR002869">
    <property type="entry name" value="Pyrv_flavodox_OxRed_cen"/>
</dbReference>
<keyword evidence="1" id="KW-0560">Oxidoreductase</keyword>
<sequence>MIKNIVLCGVGGQGTVLASKLLAAAAMEQNIPVMSAETIGMAQRGGSVFSHVRIGEGLYSPMIAVGTADLIIGFEPGETVRMLPYLKEGGHVVVSTRAIKPVTATLSESNYDSEPMLEYLKQNVPNLTLIDADKACAEIGSSKVLNMILLGTALRTGVLDFNLEDIEHVMLRTLPEKFHAMNLQALNYTK</sequence>
<comment type="caution">
    <text evidence="3">The sequence shown here is derived from an EMBL/GenBank/DDBJ whole genome shotgun (WGS) entry which is preliminary data.</text>
</comment>